<reference evidence="3 4" key="1">
    <citation type="submission" date="2011-11" db="EMBL/GenBank/DDBJ databases">
        <title>Whole genome shotgun sequence of Gordonia amarae NBRC 15530.</title>
        <authorList>
            <person name="Takarada H."/>
            <person name="Hosoyama A."/>
            <person name="Tsuchikane K."/>
            <person name="Katsumata H."/>
            <person name="Yamazaki S."/>
            <person name="Fujita N."/>
        </authorList>
    </citation>
    <scope>NUCLEOTIDE SEQUENCE [LARGE SCALE GENOMIC DNA]</scope>
    <source>
        <strain evidence="3 4">NBRC 15530</strain>
    </source>
</reference>
<name>G7GJ38_9ACTN</name>
<dbReference type="InterPro" id="IPR018712">
    <property type="entry name" value="Tle1-like_cat"/>
</dbReference>
<dbReference type="Pfam" id="PF09994">
    <property type="entry name" value="T6SS_Tle1-like_cat"/>
    <property type="match status" value="1"/>
</dbReference>
<dbReference type="SUPFAM" id="SSF53474">
    <property type="entry name" value="alpha/beta-Hydrolases"/>
    <property type="match status" value="1"/>
</dbReference>
<protein>
    <recommendedName>
        <fullName evidence="2">T6SS Phospholipase effector Tle1-like catalytic domain-containing protein</fullName>
    </recommendedName>
</protein>
<dbReference type="PANTHER" id="PTHR33840">
    <property type="match status" value="1"/>
</dbReference>
<comment type="caution">
    <text evidence="3">The sequence shown here is derived from an EMBL/GenBank/DDBJ whole genome shotgun (WGS) entry which is preliminary data.</text>
</comment>
<dbReference type="STRING" id="1075090.GOAMR_03_01230"/>
<evidence type="ECO:0000313" key="3">
    <source>
        <dbReference type="EMBL" id="GAB03613.1"/>
    </source>
</evidence>
<feature type="domain" description="T6SS Phospholipase effector Tle1-like catalytic" evidence="2">
    <location>
        <begin position="2"/>
        <end position="268"/>
    </location>
</feature>
<dbReference type="InterPro" id="IPR029058">
    <property type="entry name" value="AB_hydrolase_fold"/>
</dbReference>
<evidence type="ECO:0000313" key="4">
    <source>
        <dbReference type="Proteomes" id="UP000006023"/>
    </source>
</evidence>
<gene>
    <name evidence="3" type="ORF">GOAMR_03_01230</name>
</gene>
<organism evidence="3 4">
    <name type="scientific">Gordonia amarae NBRC 15530</name>
    <dbReference type="NCBI Taxonomy" id="1075090"/>
    <lineage>
        <taxon>Bacteria</taxon>
        <taxon>Bacillati</taxon>
        <taxon>Actinomycetota</taxon>
        <taxon>Actinomycetes</taxon>
        <taxon>Mycobacteriales</taxon>
        <taxon>Gordoniaceae</taxon>
        <taxon>Gordonia</taxon>
    </lineage>
</organism>
<proteinExistence type="predicted"/>
<sequence length="444" mass="47859">MKTLVVCCDGTWKRADDVDVSNIEKIARAVAPTGHDGPQIVYYRAGVGTGGGKIERIVGGAFGIGLDTAIVDAYRFLALNYEPGDKVYIFGFSRGAYTARSLVGMMGRIGLLTPDGVAAGKLPKALTLYRERPRPKIGFVPAYAGSPGWEQDSEAFTRFCHLAVPIAFLGVFDTVGALGAPGPTRRRYRFHDVRLSDQVLVARQALAIAERRRAFAPCLWAVPDIKGGQGPASRDVVQMWFDGVHSDVGGGYENCALGDRSLAWMVTEAAKNNGLVFDMNRIVPQRCTRDEQAHDSLTIFYRIGNLFSRCGSMLGKQRLGSDLLTRYRRGWRNFAPMVDPVDPAGPEDEADRPVLDGRASGVFVAEPAVERMDGPARSWPVNPNMRAWFDEWADLGVEPTAVTVPVPTLGDIGAVGDPGATDGSTGCEPDVAADDAGRAVPTAR</sequence>
<keyword evidence="4" id="KW-1185">Reference proteome</keyword>
<dbReference type="Proteomes" id="UP000006023">
    <property type="component" value="Unassembled WGS sequence"/>
</dbReference>
<evidence type="ECO:0000256" key="1">
    <source>
        <dbReference type="SAM" id="MobiDB-lite"/>
    </source>
</evidence>
<accession>G7GJ38</accession>
<dbReference type="eggNOG" id="COG3673">
    <property type="taxonomic scope" value="Bacteria"/>
</dbReference>
<feature type="region of interest" description="Disordered" evidence="1">
    <location>
        <begin position="413"/>
        <end position="444"/>
    </location>
</feature>
<evidence type="ECO:0000259" key="2">
    <source>
        <dbReference type="Pfam" id="PF09994"/>
    </source>
</evidence>
<dbReference type="AlphaFoldDB" id="G7GJ38"/>
<dbReference type="EMBL" id="BAED01000003">
    <property type="protein sequence ID" value="GAB03613.1"/>
    <property type="molecule type" value="Genomic_DNA"/>
</dbReference>
<dbReference type="PANTHER" id="PTHR33840:SF1">
    <property type="entry name" value="TLE1 PHOSPHOLIPASE DOMAIN-CONTAINING PROTEIN"/>
    <property type="match status" value="1"/>
</dbReference>
<dbReference type="RefSeq" id="WP_005181353.1">
    <property type="nucleotide sequence ID" value="NZ_BAED01000003.1"/>
</dbReference>